<organism evidence="2 3">
    <name type="scientific">Riccia fluitans</name>
    <dbReference type="NCBI Taxonomy" id="41844"/>
    <lineage>
        <taxon>Eukaryota</taxon>
        <taxon>Viridiplantae</taxon>
        <taxon>Streptophyta</taxon>
        <taxon>Embryophyta</taxon>
        <taxon>Marchantiophyta</taxon>
        <taxon>Marchantiopsida</taxon>
        <taxon>Marchantiidae</taxon>
        <taxon>Marchantiales</taxon>
        <taxon>Ricciaceae</taxon>
        <taxon>Riccia</taxon>
    </lineage>
</organism>
<dbReference type="AlphaFoldDB" id="A0ABD1Z4Y2"/>
<evidence type="ECO:0000313" key="3">
    <source>
        <dbReference type="Proteomes" id="UP001605036"/>
    </source>
</evidence>
<feature type="region of interest" description="Disordered" evidence="1">
    <location>
        <begin position="96"/>
        <end position="138"/>
    </location>
</feature>
<feature type="compositionally biased region" description="Acidic residues" evidence="1">
    <location>
        <begin position="96"/>
        <end position="110"/>
    </location>
</feature>
<comment type="caution">
    <text evidence="2">The sequence shown here is derived from an EMBL/GenBank/DDBJ whole genome shotgun (WGS) entry which is preliminary data.</text>
</comment>
<reference evidence="2 3" key="1">
    <citation type="submission" date="2024-09" db="EMBL/GenBank/DDBJ databases">
        <title>Chromosome-scale assembly of Riccia fluitans.</title>
        <authorList>
            <person name="Paukszto L."/>
            <person name="Sawicki J."/>
            <person name="Karawczyk K."/>
            <person name="Piernik-Szablinska J."/>
            <person name="Szczecinska M."/>
            <person name="Mazdziarz M."/>
        </authorList>
    </citation>
    <scope>NUCLEOTIDE SEQUENCE [LARGE SCALE GENOMIC DNA]</scope>
    <source>
        <strain evidence="2">Rf_01</strain>
        <tissue evidence="2">Aerial parts of the thallus</tissue>
    </source>
</reference>
<proteinExistence type="predicted"/>
<keyword evidence="3" id="KW-1185">Reference proteome</keyword>
<evidence type="ECO:0000313" key="2">
    <source>
        <dbReference type="EMBL" id="KAL2642803.1"/>
    </source>
</evidence>
<dbReference type="EMBL" id="JBHFFA010000002">
    <property type="protein sequence ID" value="KAL2642803.1"/>
    <property type="molecule type" value="Genomic_DNA"/>
</dbReference>
<evidence type="ECO:0000256" key="1">
    <source>
        <dbReference type="SAM" id="MobiDB-lite"/>
    </source>
</evidence>
<sequence>MTRLPRPKYPSDSKNYHEIRRPGCAQTIRLPEELLDTSVTLRRCLGPKTSHAAVIRFLFEAIDAAITAVIQVEDARIIRDSQLHPYVSNCNHEELEFEDVEDSEDEEMSNEETREEAGLGGADVDSVLYVDSQPENVT</sequence>
<accession>A0ABD1Z4Y2</accession>
<gene>
    <name evidence="2" type="ORF">R1flu_010390</name>
</gene>
<name>A0ABD1Z4Y2_9MARC</name>
<protein>
    <recommendedName>
        <fullName evidence="4">Histone H2A</fullName>
    </recommendedName>
</protein>
<evidence type="ECO:0008006" key="4">
    <source>
        <dbReference type="Google" id="ProtNLM"/>
    </source>
</evidence>
<dbReference type="Proteomes" id="UP001605036">
    <property type="component" value="Unassembled WGS sequence"/>
</dbReference>